<feature type="signal peptide" evidence="1">
    <location>
        <begin position="1"/>
        <end position="16"/>
    </location>
</feature>
<dbReference type="Gene3D" id="1.10.510.10">
    <property type="entry name" value="Transferase(Phosphotransferase) domain 1"/>
    <property type="match status" value="1"/>
</dbReference>
<dbReference type="InterPro" id="IPR029498">
    <property type="entry name" value="HeLo_dom"/>
</dbReference>
<dbReference type="InterPro" id="IPR038305">
    <property type="entry name" value="HeLo_sf"/>
</dbReference>
<dbReference type="AlphaFoldDB" id="A0AAE0NPM0"/>
<dbReference type="PANTHER" id="PTHR37542">
    <property type="entry name" value="HELO DOMAIN-CONTAINING PROTEIN-RELATED"/>
    <property type="match status" value="1"/>
</dbReference>
<comment type="caution">
    <text evidence="3">The sequence shown here is derived from an EMBL/GenBank/DDBJ whole genome shotgun (WGS) entry which is preliminary data.</text>
</comment>
<evidence type="ECO:0000313" key="4">
    <source>
        <dbReference type="Proteomes" id="UP001285441"/>
    </source>
</evidence>
<dbReference type="InterPro" id="IPR011009">
    <property type="entry name" value="Kinase-like_dom_sf"/>
</dbReference>
<keyword evidence="1" id="KW-0732">Signal</keyword>
<dbReference type="PANTHER" id="PTHR37542:SF3">
    <property type="entry name" value="PRION-INHIBITION AND PROPAGATION HELO DOMAIN-CONTAINING PROTEIN"/>
    <property type="match status" value="1"/>
</dbReference>
<keyword evidence="4" id="KW-1185">Reference proteome</keyword>
<gene>
    <name evidence="3" type="ORF">B0H63DRAFT_559886</name>
</gene>
<sequence length="618" mass="70176">MEVAGLALALLPLCSAGFCVVDKITSANRGLRVVLTRWEIQRDRFEDWCDVWQDDRTRIEKLAIERPRAATRILKQLCLLSQTLFDLERLEKRFGIKLMRRQAQAYDQPAARNDLIHEDVSGMADCFREGLSMPDFQGIYEFRRRCNVNLTLMQRFTIALSGRRELESLVDLLKEYNDTLRDFSPKMDMSRIARGFDHLDKLVTDQLLQRAEAANYEAEHTSVASEAQRYRDLALAATFLDAIRHGRHDPVEWWHRLEDAFCVSHDLMGISPGSPLFTVAILRRTRRICLIEWLDNAAKRDLAEPEKTARMLNAPHPPRLLLPRGCHGMFGGRSGMVGFVLTCPEYIATLPPPHDLILPPPPNVIPDPTVLDFISLRGPIALRDVIRGVHPSYPSLDLGTRFLIGQKLVGAVRMMHAVGWVHKNIRAQRILFYPSAESISAQLSRHGGQKLMFDEPQLLGFSYTHAHDSSPEAEKWQQSDSGSVASQSDQLVVRDAYTHAQVCLDYYQHPHSLEDPSAEFLRFYDWYSLGCVLLEIGRWETLDDSLFQSGRKGLPPPRDALRLIQGLATPEKLDKITGTIYGTVVRKCLDLGNEDNLSAEEQFALETDMESYIGRCTA</sequence>
<organism evidence="3 4">
    <name type="scientific">Podospora didyma</name>
    <dbReference type="NCBI Taxonomy" id="330526"/>
    <lineage>
        <taxon>Eukaryota</taxon>
        <taxon>Fungi</taxon>
        <taxon>Dikarya</taxon>
        <taxon>Ascomycota</taxon>
        <taxon>Pezizomycotina</taxon>
        <taxon>Sordariomycetes</taxon>
        <taxon>Sordariomycetidae</taxon>
        <taxon>Sordariales</taxon>
        <taxon>Podosporaceae</taxon>
        <taxon>Podospora</taxon>
    </lineage>
</organism>
<proteinExistence type="predicted"/>
<feature type="domain" description="Prion-inhibition and propagation HeLo" evidence="2">
    <location>
        <begin position="8"/>
        <end position="194"/>
    </location>
</feature>
<dbReference type="Proteomes" id="UP001285441">
    <property type="component" value="Unassembled WGS sequence"/>
</dbReference>
<accession>A0AAE0NPM0</accession>
<name>A0AAE0NPM0_9PEZI</name>
<evidence type="ECO:0000259" key="2">
    <source>
        <dbReference type="Pfam" id="PF14479"/>
    </source>
</evidence>
<evidence type="ECO:0000313" key="3">
    <source>
        <dbReference type="EMBL" id="KAK3385229.1"/>
    </source>
</evidence>
<reference evidence="3" key="2">
    <citation type="submission" date="2023-06" db="EMBL/GenBank/DDBJ databases">
        <authorList>
            <consortium name="Lawrence Berkeley National Laboratory"/>
            <person name="Haridas S."/>
            <person name="Hensen N."/>
            <person name="Bonometti L."/>
            <person name="Westerberg I."/>
            <person name="Brannstrom I.O."/>
            <person name="Guillou S."/>
            <person name="Cros-Aarteil S."/>
            <person name="Calhoun S."/>
            <person name="Kuo A."/>
            <person name="Mondo S."/>
            <person name="Pangilinan J."/>
            <person name="Riley R."/>
            <person name="LaButti K."/>
            <person name="Andreopoulos B."/>
            <person name="Lipzen A."/>
            <person name="Chen C."/>
            <person name="Yanf M."/>
            <person name="Daum C."/>
            <person name="Ng V."/>
            <person name="Clum A."/>
            <person name="Steindorff A."/>
            <person name="Ohm R."/>
            <person name="Martin F."/>
            <person name="Silar P."/>
            <person name="Natvig D."/>
            <person name="Lalanne C."/>
            <person name="Gautier V."/>
            <person name="Ament-velasquez S.L."/>
            <person name="Kruys A."/>
            <person name="Hutchinson M.I."/>
            <person name="Powell A.J."/>
            <person name="Barry K."/>
            <person name="Miller A.N."/>
            <person name="Grigoriev I.V."/>
            <person name="Debuchy R."/>
            <person name="Gladieux P."/>
            <person name="Thoren M.H."/>
            <person name="Johannesson H."/>
        </authorList>
    </citation>
    <scope>NUCLEOTIDE SEQUENCE</scope>
    <source>
        <strain evidence="3">CBS 232.78</strain>
    </source>
</reference>
<dbReference type="SUPFAM" id="SSF56112">
    <property type="entry name" value="Protein kinase-like (PK-like)"/>
    <property type="match status" value="1"/>
</dbReference>
<reference evidence="3" key="1">
    <citation type="journal article" date="2023" name="Mol. Phylogenet. Evol.">
        <title>Genome-scale phylogeny and comparative genomics of the fungal order Sordariales.</title>
        <authorList>
            <person name="Hensen N."/>
            <person name="Bonometti L."/>
            <person name="Westerberg I."/>
            <person name="Brannstrom I.O."/>
            <person name="Guillou S."/>
            <person name="Cros-Aarteil S."/>
            <person name="Calhoun S."/>
            <person name="Haridas S."/>
            <person name="Kuo A."/>
            <person name="Mondo S."/>
            <person name="Pangilinan J."/>
            <person name="Riley R."/>
            <person name="LaButti K."/>
            <person name="Andreopoulos B."/>
            <person name="Lipzen A."/>
            <person name="Chen C."/>
            <person name="Yan M."/>
            <person name="Daum C."/>
            <person name="Ng V."/>
            <person name="Clum A."/>
            <person name="Steindorff A."/>
            <person name="Ohm R.A."/>
            <person name="Martin F."/>
            <person name="Silar P."/>
            <person name="Natvig D.O."/>
            <person name="Lalanne C."/>
            <person name="Gautier V."/>
            <person name="Ament-Velasquez S.L."/>
            <person name="Kruys A."/>
            <person name="Hutchinson M.I."/>
            <person name="Powell A.J."/>
            <person name="Barry K."/>
            <person name="Miller A.N."/>
            <person name="Grigoriev I.V."/>
            <person name="Debuchy R."/>
            <person name="Gladieux P."/>
            <person name="Hiltunen Thoren M."/>
            <person name="Johannesson H."/>
        </authorList>
    </citation>
    <scope>NUCLEOTIDE SEQUENCE</scope>
    <source>
        <strain evidence="3">CBS 232.78</strain>
    </source>
</reference>
<feature type="chain" id="PRO_5042191554" description="Prion-inhibition and propagation HeLo domain-containing protein" evidence="1">
    <location>
        <begin position="17"/>
        <end position="618"/>
    </location>
</feature>
<protein>
    <recommendedName>
        <fullName evidence="2">Prion-inhibition and propagation HeLo domain-containing protein</fullName>
    </recommendedName>
</protein>
<dbReference type="Pfam" id="PF14479">
    <property type="entry name" value="HeLo"/>
    <property type="match status" value="1"/>
</dbReference>
<dbReference type="EMBL" id="JAULSW010000004">
    <property type="protein sequence ID" value="KAK3385229.1"/>
    <property type="molecule type" value="Genomic_DNA"/>
</dbReference>
<dbReference type="Gene3D" id="1.20.120.1020">
    <property type="entry name" value="Prion-inhibition and propagation, HeLo domain"/>
    <property type="match status" value="1"/>
</dbReference>
<evidence type="ECO:0000256" key="1">
    <source>
        <dbReference type="SAM" id="SignalP"/>
    </source>
</evidence>